<sequence>MDHTATGTSEVIPDESAELIMQTLWTGLNQQMHLPQLPSLDRLDPIIQSSLKSRMLAFVQEDQDRTKLLNEWLKTWQHKASSNGAPALDTFSAFMSPTVHGTTAAAEVISDETAKVILLILWREFDRNHVHKVHGLRLIDLWTPVYEKLPNSNFRSFCMKTRTGKGSLKNG</sequence>
<dbReference type="Proteomes" id="UP001163321">
    <property type="component" value="Chromosome 5"/>
</dbReference>
<gene>
    <name evidence="1" type="ORF">PsorP6_009696</name>
</gene>
<evidence type="ECO:0000313" key="2">
    <source>
        <dbReference type="Proteomes" id="UP001163321"/>
    </source>
</evidence>
<name>A0ACC0VZP1_9STRA</name>
<evidence type="ECO:0000313" key="1">
    <source>
        <dbReference type="EMBL" id="KAI9911747.1"/>
    </source>
</evidence>
<comment type="caution">
    <text evidence="1">The sequence shown here is derived from an EMBL/GenBank/DDBJ whole genome shotgun (WGS) entry which is preliminary data.</text>
</comment>
<proteinExistence type="predicted"/>
<protein>
    <submittedName>
        <fullName evidence="1">Uncharacterized protein</fullName>
    </submittedName>
</protein>
<organism evidence="1 2">
    <name type="scientific">Peronosclerospora sorghi</name>
    <dbReference type="NCBI Taxonomy" id="230839"/>
    <lineage>
        <taxon>Eukaryota</taxon>
        <taxon>Sar</taxon>
        <taxon>Stramenopiles</taxon>
        <taxon>Oomycota</taxon>
        <taxon>Peronosporomycetes</taxon>
        <taxon>Peronosporales</taxon>
        <taxon>Peronosporaceae</taxon>
        <taxon>Peronosclerospora</taxon>
    </lineage>
</organism>
<dbReference type="EMBL" id="CM047584">
    <property type="protein sequence ID" value="KAI9911747.1"/>
    <property type="molecule type" value="Genomic_DNA"/>
</dbReference>
<reference evidence="1 2" key="1">
    <citation type="journal article" date="2022" name="bioRxiv">
        <title>The genome of the oomycete Peronosclerospora sorghi, a cosmopolitan pathogen of maize and sorghum, is inflated with dispersed pseudogenes.</title>
        <authorList>
            <person name="Fletcher K."/>
            <person name="Martin F."/>
            <person name="Isakeit T."/>
            <person name="Cavanaugh K."/>
            <person name="Magill C."/>
            <person name="Michelmore R."/>
        </authorList>
    </citation>
    <scope>NUCLEOTIDE SEQUENCE [LARGE SCALE GENOMIC DNA]</scope>
    <source>
        <strain evidence="1">P6</strain>
    </source>
</reference>
<accession>A0ACC0VZP1</accession>
<keyword evidence="2" id="KW-1185">Reference proteome</keyword>